<evidence type="ECO:0000313" key="4">
    <source>
        <dbReference type="Proteomes" id="UP000250321"/>
    </source>
</evidence>
<reference evidence="3 4" key="1">
    <citation type="submission" date="2018-02" db="EMBL/GenBank/DDBJ databases">
        <title>Draft genome of wild Prunus yedoensis var. nudiflora.</title>
        <authorList>
            <person name="Baek S."/>
            <person name="Kim J.-H."/>
            <person name="Choi K."/>
            <person name="Kim G.-B."/>
            <person name="Cho A."/>
            <person name="Jang H."/>
            <person name="Shin C.-H."/>
            <person name="Yu H.-J."/>
            <person name="Mun J.-H."/>
        </authorList>
    </citation>
    <scope>NUCLEOTIDE SEQUENCE [LARGE SCALE GENOMIC DNA]</scope>
    <source>
        <strain evidence="4">cv. Jeju island</strain>
        <tissue evidence="3">Leaf</tissue>
    </source>
</reference>
<sequence length="506" mass="56245">MGTSHRAKFKTKAECNVVSLDSKKVRTTFNMHIRDANFNSTTHFDTWWKHVTRDWFTSAADIVFAKLFQKWPSTIKDATSCNSVSETGNVAKEISSASPALPKKKLLLKRNHSTMTGGSSGHGQAAHQLSAKPKESQGLNLLSFADLPDLSSPGHSQEIIGFETEDQFDSPVDNTVIAEINEAVVAALADDHPGKHVSPFNVVEIVKDTTQEINVGTSKTIASSQTPVEVEFALPIQDTPALTTHETSVLQPKKETLPSVAILESLQGMRDYLAAAKAATTSSYNSSLNIAAKATVQTILDKDYADLANEAQHARLCSSIQSLVDAHFFPTEDESTIKGFMKQLAEGIQAYNQAVTEYNAGQALTEKIQSTNHILQAHLHICQEGKEELDKLEEEQKKIEARKSTILAKIDNAVQDSRPHQVELEKFMQQQADFQEKEDDYKTLMSARAELWVNFKTAIQKHSKTCHGPFMTICIFITRLHLNLKLFLFYLVDELLISINKFQPLF</sequence>
<name>A0A314XIW9_PRUYE</name>
<keyword evidence="4" id="KW-1185">Reference proteome</keyword>
<comment type="caution">
    <text evidence="3">The sequence shown here is derived from an EMBL/GenBank/DDBJ whole genome shotgun (WGS) entry which is preliminary data.</text>
</comment>
<accession>A0A314XIW9</accession>
<evidence type="ECO:0000256" key="1">
    <source>
        <dbReference type="SAM" id="Coils"/>
    </source>
</evidence>
<dbReference type="Proteomes" id="UP000250321">
    <property type="component" value="Unassembled WGS sequence"/>
</dbReference>
<organism evidence="3 4">
    <name type="scientific">Prunus yedoensis var. nudiflora</name>
    <dbReference type="NCBI Taxonomy" id="2094558"/>
    <lineage>
        <taxon>Eukaryota</taxon>
        <taxon>Viridiplantae</taxon>
        <taxon>Streptophyta</taxon>
        <taxon>Embryophyta</taxon>
        <taxon>Tracheophyta</taxon>
        <taxon>Spermatophyta</taxon>
        <taxon>Magnoliopsida</taxon>
        <taxon>eudicotyledons</taxon>
        <taxon>Gunneridae</taxon>
        <taxon>Pentapetalae</taxon>
        <taxon>rosids</taxon>
        <taxon>fabids</taxon>
        <taxon>Rosales</taxon>
        <taxon>Rosaceae</taxon>
        <taxon>Amygdaloideae</taxon>
        <taxon>Amygdaleae</taxon>
        <taxon>Prunus</taxon>
    </lineage>
</organism>
<proteinExistence type="predicted"/>
<protein>
    <submittedName>
        <fullName evidence="3">Uncharacterized protein</fullName>
    </submittedName>
</protein>
<feature type="coiled-coil region" evidence="1">
    <location>
        <begin position="375"/>
        <end position="409"/>
    </location>
</feature>
<gene>
    <name evidence="3" type="ORF">Pyn_25395</name>
</gene>
<keyword evidence="1" id="KW-0175">Coiled coil</keyword>
<feature type="region of interest" description="Disordered" evidence="2">
    <location>
        <begin position="112"/>
        <end position="132"/>
    </location>
</feature>
<dbReference type="EMBL" id="PJQY01002656">
    <property type="protein sequence ID" value="PQP91855.1"/>
    <property type="molecule type" value="Genomic_DNA"/>
</dbReference>
<dbReference type="AlphaFoldDB" id="A0A314XIW9"/>
<evidence type="ECO:0000256" key="2">
    <source>
        <dbReference type="SAM" id="MobiDB-lite"/>
    </source>
</evidence>
<evidence type="ECO:0000313" key="3">
    <source>
        <dbReference type="EMBL" id="PQP91855.1"/>
    </source>
</evidence>